<feature type="domain" description="GGDEF" evidence="2">
    <location>
        <begin position="248"/>
        <end position="381"/>
    </location>
</feature>
<dbReference type="Gene3D" id="3.30.70.270">
    <property type="match status" value="1"/>
</dbReference>
<dbReference type="PANTHER" id="PTHR46663">
    <property type="entry name" value="DIGUANYLATE CYCLASE DGCT-RELATED"/>
    <property type="match status" value="1"/>
</dbReference>
<keyword evidence="1" id="KW-0472">Membrane</keyword>
<dbReference type="SMART" id="SM00267">
    <property type="entry name" value="GGDEF"/>
    <property type="match status" value="1"/>
</dbReference>
<sequence>MSYEMVHTFGFSVYFVFFLLFLWTRRIPRTNSGSGWWAISISFALLARLSLILLIPTNDVRLIVSIYAAINILEKPFLLTGLCRFLNLDAKWRWFWLTAALAEAWLLIAWVADVSPFVRNVGYSVVNAGFMFWMAWASYKNRSEIPRWLLPVAVASAAMGIHWLCGPVLIELYPSWFKNGFLLGTVLVLLQYMSLLAATLSQFQKRLLDAEAKALDMAFLDPLTGLNNKRYMNTLFDHALLLATRPHHMVAIFYIDLDNFKPINDTAGHHVGDEVLKAIAGRIKAIVRSTDICARVGGDEFIVIGTQLENEAQAFEVAKKLLSQMMQQVQVGESQYMLGASIGISLYPHHARDLSELIQCADSAMYQVKRNGKSGYEIYKAQTDAAPMQEQLAH</sequence>
<protein>
    <submittedName>
        <fullName evidence="3">Diguanylate cyclase domain-containing protein</fullName>
        <ecNumber evidence="3">2.7.7.65</ecNumber>
    </submittedName>
</protein>
<reference evidence="3 4" key="1">
    <citation type="submission" date="2024-10" db="EMBL/GenBank/DDBJ databases">
        <title>The Natural Products Discovery Center: Release of the First 8490 Sequenced Strains for Exploring Actinobacteria Biosynthetic Diversity.</title>
        <authorList>
            <person name="Kalkreuter E."/>
            <person name="Kautsar S.A."/>
            <person name="Yang D."/>
            <person name="Bader C.D."/>
            <person name="Teijaro C.N."/>
            <person name="Fluegel L."/>
            <person name="Davis C.M."/>
            <person name="Simpson J.R."/>
            <person name="Lauterbach L."/>
            <person name="Steele A.D."/>
            <person name="Gui C."/>
            <person name="Meng S."/>
            <person name="Li G."/>
            <person name="Viehrig K."/>
            <person name="Ye F."/>
            <person name="Su P."/>
            <person name="Kiefer A.F."/>
            <person name="Nichols A."/>
            <person name="Cepeda A.J."/>
            <person name="Yan W."/>
            <person name="Fan B."/>
            <person name="Jiang Y."/>
            <person name="Adhikari A."/>
            <person name="Zheng C.-J."/>
            <person name="Schuster L."/>
            <person name="Cowan T.M."/>
            <person name="Smanski M.J."/>
            <person name="Chevrette M.G."/>
            <person name="De Carvalho L.P.S."/>
            <person name="Shen B."/>
        </authorList>
    </citation>
    <scope>NUCLEOTIDE SEQUENCE [LARGE SCALE GENOMIC DNA]</scope>
    <source>
        <strain evidence="3 4">NPDC087045</strain>
    </source>
</reference>
<keyword evidence="3" id="KW-0548">Nucleotidyltransferase</keyword>
<feature type="transmembrane region" description="Helical" evidence="1">
    <location>
        <begin position="176"/>
        <end position="198"/>
    </location>
</feature>
<dbReference type="Pfam" id="PF00990">
    <property type="entry name" value="GGDEF"/>
    <property type="match status" value="1"/>
</dbReference>
<keyword evidence="1" id="KW-1133">Transmembrane helix</keyword>
<dbReference type="InterPro" id="IPR043128">
    <property type="entry name" value="Rev_trsase/Diguanyl_cyclase"/>
</dbReference>
<dbReference type="EMBL" id="JBIUZV010000006">
    <property type="protein sequence ID" value="MFJ3046589.1"/>
    <property type="molecule type" value="Genomic_DNA"/>
</dbReference>
<dbReference type="Proteomes" id="UP001617427">
    <property type="component" value="Unassembled WGS sequence"/>
</dbReference>
<dbReference type="PANTHER" id="PTHR46663:SF2">
    <property type="entry name" value="GGDEF DOMAIN-CONTAINING PROTEIN"/>
    <property type="match status" value="1"/>
</dbReference>
<evidence type="ECO:0000259" key="2">
    <source>
        <dbReference type="PROSITE" id="PS50887"/>
    </source>
</evidence>
<feature type="transmembrane region" description="Helical" evidence="1">
    <location>
        <begin position="36"/>
        <end position="56"/>
    </location>
</feature>
<feature type="transmembrane region" description="Helical" evidence="1">
    <location>
        <begin position="117"/>
        <end position="136"/>
    </location>
</feature>
<organism evidence="3 4">
    <name type="scientific">Herbaspirillum chlorophenolicum</name>
    <dbReference type="NCBI Taxonomy" id="211589"/>
    <lineage>
        <taxon>Bacteria</taxon>
        <taxon>Pseudomonadati</taxon>
        <taxon>Pseudomonadota</taxon>
        <taxon>Betaproteobacteria</taxon>
        <taxon>Burkholderiales</taxon>
        <taxon>Oxalobacteraceae</taxon>
        <taxon>Herbaspirillum</taxon>
    </lineage>
</organism>
<feature type="transmembrane region" description="Helical" evidence="1">
    <location>
        <begin position="148"/>
        <end position="170"/>
    </location>
</feature>
<proteinExistence type="predicted"/>
<dbReference type="InterPro" id="IPR029787">
    <property type="entry name" value="Nucleotide_cyclase"/>
</dbReference>
<evidence type="ECO:0000313" key="3">
    <source>
        <dbReference type="EMBL" id="MFJ3046589.1"/>
    </source>
</evidence>
<evidence type="ECO:0000256" key="1">
    <source>
        <dbReference type="SAM" id="Phobius"/>
    </source>
</evidence>
<keyword evidence="3" id="KW-0808">Transferase</keyword>
<dbReference type="InterPro" id="IPR000160">
    <property type="entry name" value="GGDEF_dom"/>
</dbReference>
<keyword evidence="1" id="KW-0812">Transmembrane</keyword>
<comment type="caution">
    <text evidence="3">The sequence shown here is derived from an EMBL/GenBank/DDBJ whole genome shotgun (WGS) entry which is preliminary data.</text>
</comment>
<evidence type="ECO:0000313" key="4">
    <source>
        <dbReference type="Proteomes" id="UP001617427"/>
    </source>
</evidence>
<dbReference type="InterPro" id="IPR052163">
    <property type="entry name" value="DGC-Regulatory_Protein"/>
</dbReference>
<dbReference type="RefSeq" id="WP_402700759.1">
    <property type="nucleotide sequence ID" value="NZ_JBIUZV010000006.1"/>
</dbReference>
<dbReference type="SUPFAM" id="SSF55073">
    <property type="entry name" value="Nucleotide cyclase"/>
    <property type="match status" value="1"/>
</dbReference>
<keyword evidence="4" id="KW-1185">Reference proteome</keyword>
<dbReference type="PROSITE" id="PS50887">
    <property type="entry name" value="GGDEF"/>
    <property type="match status" value="1"/>
</dbReference>
<feature type="transmembrane region" description="Helical" evidence="1">
    <location>
        <begin position="62"/>
        <end position="82"/>
    </location>
</feature>
<feature type="transmembrane region" description="Helical" evidence="1">
    <location>
        <begin position="94"/>
        <end position="111"/>
    </location>
</feature>
<name>A0ABW8EZW6_9BURK</name>
<dbReference type="EC" id="2.7.7.65" evidence="3"/>
<gene>
    <name evidence="3" type="ORF">ACIPEN_12220</name>
</gene>
<dbReference type="CDD" id="cd01949">
    <property type="entry name" value="GGDEF"/>
    <property type="match status" value="1"/>
</dbReference>
<accession>A0ABW8EZW6</accession>
<dbReference type="GO" id="GO:0052621">
    <property type="term" value="F:diguanylate cyclase activity"/>
    <property type="evidence" value="ECO:0007669"/>
    <property type="project" value="UniProtKB-EC"/>
</dbReference>
<feature type="transmembrane region" description="Helical" evidence="1">
    <location>
        <begin position="6"/>
        <end position="24"/>
    </location>
</feature>
<dbReference type="NCBIfam" id="TIGR00254">
    <property type="entry name" value="GGDEF"/>
    <property type="match status" value="1"/>
</dbReference>